<evidence type="ECO:0000313" key="1">
    <source>
        <dbReference type="EMBL" id="KAJ7527740.1"/>
    </source>
</evidence>
<dbReference type="Proteomes" id="UP001162992">
    <property type="component" value="Chromosome 16"/>
</dbReference>
<protein>
    <submittedName>
        <fullName evidence="1">Uncharacterized protein</fullName>
    </submittedName>
</protein>
<proteinExistence type="predicted"/>
<name>A0ACC2BDH6_DIPCM</name>
<keyword evidence="2" id="KW-1185">Reference proteome</keyword>
<evidence type="ECO:0000313" key="2">
    <source>
        <dbReference type="Proteomes" id="UP001162992"/>
    </source>
</evidence>
<comment type="caution">
    <text evidence="1">The sequence shown here is derived from an EMBL/GenBank/DDBJ whole genome shotgun (WGS) entry which is preliminary data.</text>
</comment>
<dbReference type="EMBL" id="CM055107">
    <property type="protein sequence ID" value="KAJ7527740.1"/>
    <property type="molecule type" value="Genomic_DNA"/>
</dbReference>
<gene>
    <name evidence="1" type="ORF">O6H91_16G068900</name>
</gene>
<sequence length="107" mass="12353">MTMTCSNYHYSLFTSHHAQCVGFSYSLLEKVSLYNIPLHTSINVKPKFSFSIRLKNFRNQLHCTTKAGPCGLLATHPCFLYIQDLWSGNMQQTGNSMHKVRDRSYKM</sequence>
<reference evidence="2" key="1">
    <citation type="journal article" date="2024" name="Proc. Natl. Acad. Sci. U.S.A.">
        <title>Extraordinary preservation of gene collinearity over three hundred million years revealed in homosporous lycophytes.</title>
        <authorList>
            <person name="Li C."/>
            <person name="Wickell D."/>
            <person name="Kuo L.Y."/>
            <person name="Chen X."/>
            <person name="Nie B."/>
            <person name="Liao X."/>
            <person name="Peng D."/>
            <person name="Ji J."/>
            <person name="Jenkins J."/>
            <person name="Williams M."/>
            <person name="Shu S."/>
            <person name="Plott C."/>
            <person name="Barry K."/>
            <person name="Rajasekar S."/>
            <person name="Grimwood J."/>
            <person name="Han X."/>
            <person name="Sun S."/>
            <person name="Hou Z."/>
            <person name="He W."/>
            <person name="Dai G."/>
            <person name="Sun C."/>
            <person name="Schmutz J."/>
            <person name="Leebens-Mack J.H."/>
            <person name="Li F.W."/>
            <person name="Wang L."/>
        </authorList>
    </citation>
    <scope>NUCLEOTIDE SEQUENCE [LARGE SCALE GENOMIC DNA]</scope>
    <source>
        <strain evidence="2">cv. PW_Plant_1</strain>
    </source>
</reference>
<accession>A0ACC2BDH6</accession>
<organism evidence="1 2">
    <name type="scientific">Diphasiastrum complanatum</name>
    <name type="common">Issler's clubmoss</name>
    <name type="synonym">Lycopodium complanatum</name>
    <dbReference type="NCBI Taxonomy" id="34168"/>
    <lineage>
        <taxon>Eukaryota</taxon>
        <taxon>Viridiplantae</taxon>
        <taxon>Streptophyta</taxon>
        <taxon>Embryophyta</taxon>
        <taxon>Tracheophyta</taxon>
        <taxon>Lycopodiopsida</taxon>
        <taxon>Lycopodiales</taxon>
        <taxon>Lycopodiaceae</taxon>
        <taxon>Lycopodioideae</taxon>
        <taxon>Diphasiastrum</taxon>
    </lineage>
</organism>